<keyword evidence="7" id="KW-0482">Metalloprotease</keyword>
<keyword evidence="5" id="KW-0378">Hydrolase</keyword>
<accession>A0A6P8YSI5</accession>
<name>A0A6P8YSI5_THRPL</name>
<dbReference type="Gene3D" id="3.90.230.10">
    <property type="entry name" value="Creatinase/methionine aminopeptidase superfamily"/>
    <property type="match status" value="1"/>
</dbReference>
<evidence type="ECO:0000256" key="10">
    <source>
        <dbReference type="ARBA" id="ARBA00044051"/>
    </source>
</evidence>
<dbReference type="KEGG" id="tpal:117642700"/>
<evidence type="ECO:0000313" key="18">
    <source>
        <dbReference type="Proteomes" id="UP000515158"/>
    </source>
</evidence>
<protein>
    <recommendedName>
        <fullName evidence="11">Xaa-Pro dipeptidase</fullName>
        <ecNumber evidence="10">3.4.13.9</ecNumber>
    </recommendedName>
    <alternativeName>
        <fullName evidence="14">Imidodipeptidase</fullName>
    </alternativeName>
    <alternativeName>
        <fullName evidence="12">Peptidase D</fullName>
    </alternativeName>
    <alternativeName>
        <fullName evidence="13">Proline dipeptidase</fullName>
    </alternativeName>
</protein>
<dbReference type="InterPro" id="IPR007865">
    <property type="entry name" value="Aminopep_P_N"/>
</dbReference>
<dbReference type="Pfam" id="PF00557">
    <property type="entry name" value="Peptidase_M24"/>
    <property type="match status" value="1"/>
</dbReference>
<feature type="domain" description="Aminopeptidase P N-terminal" evidence="17">
    <location>
        <begin position="26"/>
        <end position="161"/>
    </location>
</feature>
<dbReference type="InParanoid" id="A0A6P8YSI5"/>
<evidence type="ECO:0000256" key="5">
    <source>
        <dbReference type="ARBA" id="ARBA00022801"/>
    </source>
</evidence>
<dbReference type="AlphaFoldDB" id="A0A6P8YSI5"/>
<dbReference type="InterPro" id="IPR052433">
    <property type="entry name" value="X-Pro_dipept-like"/>
</dbReference>
<reference evidence="19" key="1">
    <citation type="submission" date="2025-08" db="UniProtKB">
        <authorList>
            <consortium name="RefSeq"/>
        </authorList>
    </citation>
    <scope>IDENTIFICATION</scope>
    <source>
        <tissue evidence="19">Total insect</tissue>
    </source>
</reference>
<dbReference type="GeneID" id="117642700"/>
<dbReference type="InterPro" id="IPR001131">
    <property type="entry name" value="Peptidase_M24B_aminopep-P_CS"/>
</dbReference>
<evidence type="ECO:0000256" key="15">
    <source>
        <dbReference type="ARBA" id="ARBA00048994"/>
    </source>
</evidence>
<dbReference type="CDD" id="cd01087">
    <property type="entry name" value="Prolidase"/>
    <property type="match status" value="1"/>
</dbReference>
<comment type="subunit">
    <text evidence="2">Homodimer.</text>
</comment>
<keyword evidence="3" id="KW-0645">Protease</keyword>
<evidence type="ECO:0000256" key="14">
    <source>
        <dbReference type="ARBA" id="ARBA00044351"/>
    </source>
</evidence>
<evidence type="ECO:0000256" key="6">
    <source>
        <dbReference type="ARBA" id="ARBA00022997"/>
    </source>
</evidence>
<evidence type="ECO:0000256" key="11">
    <source>
        <dbReference type="ARBA" id="ARBA00044141"/>
    </source>
</evidence>
<gene>
    <name evidence="19" type="primary">LOC117642700</name>
</gene>
<dbReference type="InterPro" id="IPR036005">
    <property type="entry name" value="Creatinase/aminopeptidase-like"/>
</dbReference>
<dbReference type="RefSeq" id="XP_034237042.1">
    <property type="nucleotide sequence ID" value="XM_034381151.1"/>
</dbReference>
<evidence type="ECO:0000256" key="4">
    <source>
        <dbReference type="ARBA" id="ARBA00022723"/>
    </source>
</evidence>
<dbReference type="Proteomes" id="UP000515158">
    <property type="component" value="Unplaced"/>
</dbReference>
<evidence type="ECO:0000256" key="7">
    <source>
        <dbReference type="ARBA" id="ARBA00023049"/>
    </source>
</evidence>
<dbReference type="FunCoup" id="A0A6P8YSI5">
    <property type="interactions" value="1068"/>
</dbReference>
<evidence type="ECO:0000256" key="12">
    <source>
        <dbReference type="ARBA" id="ARBA00044252"/>
    </source>
</evidence>
<dbReference type="Pfam" id="PF05195">
    <property type="entry name" value="AMP_N"/>
    <property type="match status" value="1"/>
</dbReference>
<dbReference type="PROSITE" id="PS00491">
    <property type="entry name" value="PROLINE_PEPTIDASE"/>
    <property type="match status" value="1"/>
</dbReference>
<dbReference type="Gene3D" id="3.40.350.10">
    <property type="entry name" value="Creatinase/prolidase N-terminal domain"/>
    <property type="match status" value="1"/>
</dbReference>
<evidence type="ECO:0000313" key="19">
    <source>
        <dbReference type="RefSeq" id="XP_034237042.1"/>
    </source>
</evidence>
<evidence type="ECO:0000259" key="17">
    <source>
        <dbReference type="SMART" id="SM01011"/>
    </source>
</evidence>
<dbReference type="GO" id="GO:0102009">
    <property type="term" value="F:proline dipeptidase activity"/>
    <property type="evidence" value="ECO:0007669"/>
    <property type="project" value="UniProtKB-EC"/>
</dbReference>
<evidence type="ECO:0000256" key="9">
    <source>
        <dbReference type="ARBA" id="ARBA00043990"/>
    </source>
</evidence>
<dbReference type="SUPFAM" id="SSF55920">
    <property type="entry name" value="Creatinase/aminopeptidase"/>
    <property type="match status" value="1"/>
</dbReference>
<sequence>MSSSVARCNGEAAQPGYSMGPHTLKVPMELFALNRQRLCEALRPSVPDGAVVLLQGGDDVPFYCTDISYEFRQESFFQWLCGVQEQGCLVALRVRDGRCVVFVPRLPSEYAVWMGRLRAPDEFKAKYAVEQVNYVDEIPAVLQSLGTTELLTLHGTNTDSGLTCKAASFDGIDKFKVDNSILHPVISECRVIKTPLELEVLRYVVRVSSEAHVLLMRSIVPGMMEYQCEAAFKNYVYQHGGCRHVSYTCICCTGERGATLHYGHAGAPNDCGVMDGAMCLFDMGANYYGYAADITCSFPVNGKFTADQRLIYNAVLKANLAVMSAAKPGVSWVDMHRLANRVMLAELTTGGLLKGDVDEMLKAGLGAVFQPHGLGHLLGLDVHDVGGYLAKDPPRPTEPGVSKLRTARTLKAGMVLTIEPGCYFVEHLLVEALADPVQSKFLVREALERFRDFGGVRIEDDVLITETGCENLTLVPRTVEEIEATMQSRDEGAKLPAHITKASHGLPSNWHPC</sequence>
<dbReference type="InterPro" id="IPR000994">
    <property type="entry name" value="Pept_M24"/>
</dbReference>
<dbReference type="GO" id="GO:0006508">
    <property type="term" value="P:proteolysis"/>
    <property type="evidence" value="ECO:0007669"/>
    <property type="project" value="UniProtKB-KW"/>
</dbReference>
<dbReference type="GO" id="GO:0070006">
    <property type="term" value="F:metalloaminopeptidase activity"/>
    <property type="evidence" value="ECO:0007669"/>
    <property type="project" value="InterPro"/>
</dbReference>
<keyword evidence="18" id="KW-1185">Reference proteome</keyword>
<evidence type="ECO:0000256" key="8">
    <source>
        <dbReference type="ARBA" id="ARBA00023211"/>
    </source>
</evidence>
<evidence type="ECO:0000256" key="16">
    <source>
        <dbReference type="RuleBase" id="RU000590"/>
    </source>
</evidence>
<evidence type="ECO:0000256" key="3">
    <source>
        <dbReference type="ARBA" id="ARBA00022670"/>
    </source>
</evidence>
<dbReference type="OrthoDB" id="10261878at2759"/>
<dbReference type="SUPFAM" id="SSF53092">
    <property type="entry name" value="Creatinase/prolidase N-terminal domain"/>
    <property type="match status" value="1"/>
</dbReference>
<evidence type="ECO:0000256" key="13">
    <source>
        <dbReference type="ARBA" id="ARBA00044284"/>
    </source>
</evidence>
<comment type="catalytic activity">
    <reaction evidence="15">
        <text>Xaa-L-Pro dipeptide + H2O = an L-alpha-amino acid + L-proline</text>
        <dbReference type="Rhea" id="RHEA:76407"/>
        <dbReference type="ChEBI" id="CHEBI:15377"/>
        <dbReference type="ChEBI" id="CHEBI:59869"/>
        <dbReference type="ChEBI" id="CHEBI:60039"/>
        <dbReference type="ChEBI" id="CHEBI:195196"/>
        <dbReference type="EC" id="3.4.13.9"/>
    </reaction>
</comment>
<dbReference type="GO" id="GO:0030145">
    <property type="term" value="F:manganese ion binding"/>
    <property type="evidence" value="ECO:0007669"/>
    <property type="project" value="InterPro"/>
</dbReference>
<keyword evidence="6" id="KW-0224">Dipeptidase</keyword>
<evidence type="ECO:0000256" key="1">
    <source>
        <dbReference type="ARBA" id="ARBA00001936"/>
    </source>
</evidence>
<evidence type="ECO:0000256" key="2">
    <source>
        <dbReference type="ARBA" id="ARBA00011738"/>
    </source>
</evidence>
<comment type="similarity">
    <text evidence="9">Belongs to the peptidase M24B family. Eukaryotic-type prolidase subfamily.</text>
</comment>
<dbReference type="EC" id="3.4.13.9" evidence="10"/>
<dbReference type="SMART" id="SM01011">
    <property type="entry name" value="AMP_N"/>
    <property type="match status" value="1"/>
</dbReference>
<dbReference type="PANTHER" id="PTHR48480">
    <property type="match status" value="1"/>
</dbReference>
<comment type="cofactor">
    <cofactor evidence="1">
        <name>Mn(2+)</name>
        <dbReference type="ChEBI" id="CHEBI:29035"/>
    </cofactor>
</comment>
<dbReference type="FunFam" id="3.90.230.10:FF:000002">
    <property type="entry name" value="Xaa-Pro aminopeptidase 3"/>
    <property type="match status" value="1"/>
</dbReference>
<dbReference type="InterPro" id="IPR029149">
    <property type="entry name" value="Creatin/AminoP/Spt16_N"/>
</dbReference>
<organism evidence="19">
    <name type="scientific">Thrips palmi</name>
    <name type="common">Melon thrips</name>
    <dbReference type="NCBI Taxonomy" id="161013"/>
    <lineage>
        <taxon>Eukaryota</taxon>
        <taxon>Metazoa</taxon>
        <taxon>Ecdysozoa</taxon>
        <taxon>Arthropoda</taxon>
        <taxon>Hexapoda</taxon>
        <taxon>Insecta</taxon>
        <taxon>Pterygota</taxon>
        <taxon>Neoptera</taxon>
        <taxon>Paraneoptera</taxon>
        <taxon>Thysanoptera</taxon>
        <taxon>Terebrantia</taxon>
        <taxon>Thripoidea</taxon>
        <taxon>Thripidae</taxon>
        <taxon>Thrips</taxon>
    </lineage>
</organism>
<keyword evidence="4 16" id="KW-0479">Metal-binding</keyword>
<dbReference type="CTD" id="47769"/>
<proteinExistence type="inferred from homology"/>
<dbReference type="PANTHER" id="PTHR48480:SF2">
    <property type="entry name" value="PEPTIDASE D"/>
    <property type="match status" value="1"/>
</dbReference>
<keyword evidence="8" id="KW-0464">Manganese</keyword>